<organism evidence="10 11">
    <name type="scientific">Eimeria brunetti</name>
    <dbReference type="NCBI Taxonomy" id="51314"/>
    <lineage>
        <taxon>Eukaryota</taxon>
        <taxon>Sar</taxon>
        <taxon>Alveolata</taxon>
        <taxon>Apicomplexa</taxon>
        <taxon>Conoidasida</taxon>
        <taxon>Coccidia</taxon>
        <taxon>Eucoccidiorida</taxon>
        <taxon>Eimeriorina</taxon>
        <taxon>Eimeriidae</taxon>
        <taxon>Eimeria</taxon>
    </lineage>
</organism>
<dbReference type="Pfam" id="PF01131">
    <property type="entry name" value="Topoisom_bac"/>
    <property type="match status" value="2"/>
</dbReference>
<dbReference type="CDD" id="cd00186">
    <property type="entry name" value="TOP1Ac"/>
    <property type="match status" value="1"/>
</dbReference>
<evidence type="ECO:0000256" key="3">
    <source>
        <dbReference type="ARBA" id="ARBA00012891"/>
    </source>
</evidence>
<evidence type="ECO:0000256" key="7">
    <source>
        <dbReference type="RuleBase" id="RU362092"/>
    </source>
</evidence>
<dbReference type="InterPro" id="IPR013826">
    <property type="entry name" value="Topo_IA_cen_sub3"/>
</dbReference>
<dbReference type="SMART" id="SM00493">
    <property type="entry name" value="TOPRIM"/>
    <property type="match status" value="1"/>
</dbReference>
<dbReference type="InterPro" id="IPR000380">
    <property type="entry name" value="Topo_IA"/>
</dbReference>
<protein>
    <recommendedName>
        <fullName evidence="3 7">DNA topoisomerase</fullName>
        <ecNumber evidence="3 7">5.6.2.1</ecNumber>
    </recommendedName>
</protein>
<dbReference type="Proteomes" id="UP000030750">
    <property type="component" value="Unassembled WGS sequence"/>
</dbReference>
<dbReference type="GO" id="GO:0003917">
    <property type="term" value="F:DNA topoisomerase type I (single strand cut, ATP-independent) activity"/>
    <property type="evidence" value="ECO:0007669"/>
    <property type="project" value="UniProtKB-EC"/>
</dbReference>
<evidence type="ECO:0000259" key="8">
    <source>
        <dbReference type="PROSITE" id="PS50880"/>
    </source>
</evidence>
<evidence type="ECO:0000256" key="4">
    <source>
        <dbReference type="ARBA" id="ARBA00023029"/>
    </source>
</evidence>
<keyword evidence="11" id="KW-1185">Reference proteome</keyword>
<keyword evidence="5 7" id="KW-0238">DNA-binding</keyword>
<dbReference type="PRINTS" id="PR00417">
    <property type="entry name" value="PRTPISMRASEI"/>
</dbReference>
<evidence type="ECO:0000313" key="11">
    <source>
        <dbReference type="Proteomes" id="UP000030750"/>
    </source>
</evidence>
<dbReference type="InterPro" id="IPR003601">
    <property type="entry name" value="Topo_IA_2"/>
</dbReference>
<dbReference type="InterPro" id="IPR034144">
    <property type="entry name" value="TOPRIM_TopoIII"/>
</dbReference>
<dbReference type="Gene3D" id="2.70.20.10">
    <property type="entry name" value="Topoisomerase I, domain 3"/>
    <property type="match status" value="1"/>
</dbReference>
<dbReference type="EMBL" id="HG710332">
    <property type="protein sequence ID" value="CDJ46244.1"/>
    <property type="molecule type" value="Genomic_DNA"/>
</dbReference>
<dbReference type="Pfam" id="PF01751">
    <property type="entry name" value="Toprim"/>
    <property type="match status" value="1"/>
</dbReference>
<comment type="similarity">
    <text evidence="2 7">Belongs to the type IA topoisomerase family.</text>
</comment>
<dbReference type="GO" id="GO:0005634">
    <property type="term" value="C:nucleus"/>
    <property type="evidence" value="ECO:0007669"/>
    <property type="project" value="TreeGrafter"/>
</dbReference>
<dbReference type="GO" id="GO:0006265">
    <property type="term" value="P:DNA topological change"/>
    <property type="evidence" value="ECO:0007669"/>
    <property type="project" value="InterPro"/>
</dbReference>
<dbReference type="Gene3D" id="3.40.50.140">
    <property type="match status" value="1"/>
</dbReference>
<dbReference type="InterPro" id="IPR013497">
    <property type="entry name" value="Topo_IA_cen"/>
</dbReference>
<feature type="domain" description="Toprim" evidence="8">
    <location>
        <begin position="7"/>
        <end position="138"/>
    </location>
</feature>
<dbReference type="AlphaFoldDB" id="U6LCF6"/>
<dbReference type="InterPro" id="IPR013825">
    <property type="entry name" value="Topo_IA_cen_sub2"/>
</dbReference>
<dbReference type="CDD" id="cd03362">
    <property type="entry name" value="TOPRIM_TopoIA_TopoIII"/>
    <property type="match status" value="1"/>
</dbReference>
<evidence type="ECO:0000256" key="1">
    <source>
        <dbReference type="ARBA" id="ARBA00000213"/>
    </source>
</evidence>
<dbReference type="InterPro" id="IPR013824">
    <property type="entry name" value="Topo_IA_cen_sub1"/>
</dbReference>
<dbReference type="EC" id="5.6.2.1" evidence="3 7"/>
<evidence type="ECO:0000313" key="10">
    <source>
        <dbReference type="EMBL" id="CDJ46244.1"/>
    </source>
</evidence>
<evidence type="ECO:0000256" key="5">
    <source>
        <dbReference type="ARBA" id="ARBA00023125"/>
    </source>
</evidence>
<dbReference type="InterPro" id="IPR023405">
    <property type="entry name" value="Topo_IA_core_domain"/>
</dbReference>
<feature type="domain" description="Topo IA-type catalytic" evidence="9">
    <location>
        <begin position="156"/>
        <end position="590"/>
    </location>
</feature>
<gene>
    <name evidence="10" type="ORF">EBH_0011400</name>
</gene>
<proteinExistence type="inferred from homology"/>
<dbReference type="GO" id="GO:0003677">
    <property type="term" value="F:DNA binding"/>
    <property type="evidence" value="ECO:0007669"/>
    <property type="project" value="UniProtKB-KW"/>
</dbReference>
<dbReference type="PROSITE" id="PS50880">
    <property type="entry name" value="TOPRIM"/>
    <property type="match status" value="1"/>
</dbReference>
<keyword evidence="4 7" id="KW-0799">Topoisomerase</keyword>
<comment type="function">
    <text evidence="7">Introduces a single-strand break via transesterification at a target site in duplex DNA. Releases the supercoiling and torsional tension of DNA introduced during the DNA replication and transcription by transiently cleaving and rejoining one strand of the DNA duplex. The scissile phosphodiester is attacked by the catalytic tyrosine of the enzyme, resulting in the formation of a DNA-(5'-phosphotyrosyl)-enzyme intermediate and the expulsion of a 3'-OH DNA strand.</text>
</comment>
<reference evidence="10" key="2">
    <citation type="submission" date="2013-10" db="EMBL/GenBank/DDBJ databases">
        <authorList>
            <person name="Aslett M."/>
        </authorList>
    </citation>
    <scope>NUCLEOTIDE SEQUENCE [LARGE SCALE GENOMIC DNA]</scope>
    <source>
        <strain evidence="10">Houghton</strain>
    </source>
</reference>
<dbReference type="SMART" id="SM00437">
    <property type="entry name" value="TOP1Ac"/>
    <property type="match status" value="1"/>
</dbReference>
<dbReference type="InterPro" id="IPR006171">
    <property type="entry name" value="TOPRIM_dom"/>
</dbReference>
<keyword evidence="6 7" id="KW-0413">Isomerase</keyword>
<dbReference type="VEuPathDB" id="ToxoDB:EBH_0011400"/>
<dbReference type="OrthoDB" id="430051at2759"/>
<comment type="catalytic activity">
    <reaction evidence="1 7">
        <text>ATP-independent breakage of single-stranded DNA, followed by passage and rejoining.</text>
        <dbReference type="EC" id="5.6.2.1"/>
    </reaction>
</comment>
<evidence type="ECO:0000256" key="6">
    <source>
        <dbReference type="ARBA" id="ARBA00023235"/>
    </source>
</evidence>
<dbReference type="Gene3D" id="1.10.460.10">
    <property type="entry name" value="Topoisomerase I, domain 2"/>
    <property type="match status" value="2"/>
</dbReference>
<dbReference type="GO" id="GO:0006310">
    <property type="term" value="P:DNA recombination"/>
    <property type="evidence" value="ECO:0007669"/>
    <property type="project" value="TreeGrafter"/>
</dbReference>
<dbReference type="GO" id="GO:0006281">
    <property type="term" value="P:DNA repair"/>
    <property type="evidence" value="ECO:0007669"/>
    <property type="project" value="TreeGrafter"/>
</dbReference>
<dbReference type="InterPro" id="IPR003602">
    <property type="entry name" value="Topo_IA_DNA-bd_dom"/>
</dbReference>
<dbReference type="GO" id="GO:0031422">
    <property type="term" value="C:RecQ family helicase-topoisomerase III complex"/>
    <property type="evidence" value="ECO:0007669"/>
    <property type="project" value="TreeGrafter"/>
</dbReference>
<accession>U6LCF6</accession>
<evidence type="ECO:0000259" key="9">
    <source>
        <dbReference type="PROSITE" id="PS52039"/>
    </source>
</evidence>
<dbReference type="PANTHER" id="PTHR11390:SF21">
    <property type="entry name" value="DNA TOPOISOMERASE 3-ALPHA"/>
    <property type="match status" value="1"/>
</dbReference>
<dbReference type="PROSITE" id="PS52039">
    <property type="entry name" value="TOPO_IA_2"/>
    <property type="match status" value="1"/>
</dbReference>
<evidence type="ECO:0000256" key="2">
    <source>
        <dbReference type="ARBA" id="ARBA00009446"/>
    </source>
</evidence>
<reference evidence="10" key="1">
    <citation type="submission" date="2013-10" db="EMBL/GenBank/DDBJ databases">
        <title>Genomic analysis of the causative agents of coccidiosis in chickens.</title>
        <authorList>
            <person name="Reid A.J."/>
            <person name="Blake D."/>
            <person name="Billington K."/>
            <person name="Browne H."/>
            <person name="Dunn M."/>
            <person name="Hung S."/>
            <person name="Kawahara F."/>
            <person name="Miranda-Saavedra D."/>
            <person name="Mourier T."/>
            <person name="Nagra H."/>
            <person name="Otto T.D."/>
            <person name="Rawlings N."/>
            <person name="Sanchez A."/>
            <person name="Sanders M."/>
            <person name="Subramaniam C."/>
            <person name="Tay Y."/>
            <person name="Dear P."/>
            <person name="Doerig C."/>
            <person name="Gruber A."/>
            <person name="Parkinson J."/>
            <person name="Shirley M."/>
            <person name="Wan K.L."/>
            <person name="Berriman M."/>
            <person name="Tomley F."/>
            <person name="Pain A."/>
        </authorList>
    </citation>
    <scope>NUCLEOTIDE SEQUENCE [LARGE SCALE GENOMIC DNA]</scope>
    <source>
        <strain evidence="10">Houghton</strain>
    </source>
</reference>
<dbReference type="SUPFAM" id="SSF56712">
    <property type="entry name" value="Prokaryotic type I DNA topoisomerase"/>
    <property type="match status" value="1"/>
</dbReference>
<sequence length="671" mass="75915">MPPPTLKVLNVAEKPSVAKEITRLLGGNNVRRLQSASTFNAVTSFPCVLQGQECEMIFTSVRGQFYSVSEYLAAAPVLKRVSDTSKDIVSNLKTYAKKCQWLVLWLDCDREGENIAFEVLQVCREANRNIQSFRAIFSAVTRQDVERACQHLQQPNEALAQAADARSEVDLRIGAAFTRFLTKRYQNKLSLQKGLISYGPCQFPTLGFVVERYLEVEKFVAEKFWTLRVTVEREDEERPGHHLVVDFQWERQRLFDRAVVIACLEMCCEKPEALITAVESREVTRSRPVPLSEPLTSEKLAALIAAPYAPTMCTRYRDLFFKGVSVSDTVELTKLCSRKLRIDSHRCMQLAEALYNRGYISLGGTAVFASGDFEWPRDGPNDDASHPPIHPVKALCRDECENDDEWKLYEAVTRHFLACCSSDAIGFETKIEMDIAGEGFSATGLIVLQKNYLEVYPYDTWTSRRLPRFLLHERFLPSSVTIHAGSTEPPTLLTEADLIDKMDKERNYAVKTESQHFKPTELGVALVKGYQVVGSICNADLSRPDLRASMERDMTLIARGAERKEDVIQRHVGTVAEVFRLLRVHIALLDEQLQRIFPPLAASDADCRILQQNFCTCAKCGSPMDLKDTGSDTRSTGSRYDLRKILPLARNKPFPCKDRLSREMVQRGLEL</sequence>
<dbReference type="PANTHER" id="PTHR11390">
    <property type="entry name" value="PROKARYOTIC DNA TOPOISOMERASE"/>
    <property type="match status" value="1"/>
</dbReference>
<name>U6LCF6_9EIME</name>
<dbReference type="SMART" id="SM00436">
    <property type="entry name" value="TOP1Bc"/>
    <property type="match status" value="1"/>
</dbReference>
<dbReference type="Gene3D" id="1.10.290.10">
    <property type="entry name" value="Topoisomerase I, domain 4"/>
    <property type="match status" value="1"/>
</dbReference>